<gene>
    <name evidence="4" type="ORF">BCR26_16300</name>
</gene>
<dbReference type="InterPro" id="IPR027994">
    <property type="entry name" value="WxL_dom"/>
</dbReference>
<evidence type="ECO:0000313" key="5">
    <source>
        <dbReference type="Proteomes" id="UP000095256"/>
    </source>
</evidence>
<sequence>MKVNKICAAALVAALGASLVGGTTAFADAKELNGKGTVTVDEGTLTGTDPIPDPEKPEEPFTPTDPGDVTENPDRGSIIIQKVTNLDFDTISTSNKVITKFAKPVAVTDGKRGAVVGWSDIRANETYGYTITASMSQQFTGATATNKLTGATIQYKNGFFVAAAENTNVKPTMPGTTLTIGEDGTATTVITATKAAKQGKGTYALAYGDSRTSTDDKSVELTVPLATASSMATDTYTAKVLWKIVPEV</sequence>
<accession>A0A1E5KUR5</accession>
<protein>
    <recommendedName>
        <fullName evidence="3">WxL domain-containing protein</fullName>
    </recommendedName>
</protein>
<feature type="signal peptide" evidence="2">
    <location>
        <begin position="1"/>
        <end position="29"/>
    </location>
</feature>
<keyword evidence="5" id="KW-1185">Reference proteome</keyword>
<feature type="chain" id="PRO_5038902102" description="WxL domain-containing protein" evidence="2">
    <location>
        <begin position="30"/>
        <end position="248"/>
    </location>
</feature>
<name>A0A1E5KUR5_9ENTE</name>
<dbReference type="EMBL" id="MIEK01000042">
    <property type="protein sequence ID" value="OEH81590.1"/>
    <property type="molecule type" value="Genomic_DNA"/>
</dbReference>
<dbReference type="RefSeq" id="WP_069699433.1">
    <property type="nucleotide sequence ID" value="NZ_JAGGMA010000048.1"/>
</dbReference>
<dbReference type="Proteomes" id="UP000095256">
    <property type="component" value="Unassembled WGS sequence"/>
</dbReference>
<evidence type="ECO:0000313" key="4">
    <source>
        <dbReference type="EMBL" id="OEH81590.1"/>
    </source>
</evidence>
<evidence type="ECO:0000256" key="2">
    <source>
        <dbReference type="SAM" id="SignalP"/>
    </source>
</evidence>
<dbReference type="Pfam" id="PF13731">
    <property type="entry name" value="WxL"/>
    <property type="match status" value="1"/>
</dbReference>
<dbReference type="OrthoDB" id="2182685at2"/>
<dbReference type="AlphaFoldDB" id="A0A1E5KUR5"/>
<proteinExistence type="predicted"/>
<evidence type="ECO:0000259" key="3">
    <source>
        <dbReference type="Pfam" id="PF13731"/>
    </source>
</evidence>
<feature type="region of interest" description="Disordered" evidence="1">
    <location>
        <begin position="38"/>
        <end position="73"/>
    </location>
</feature>
<organism evidence="4 5">
    <name type="scientific">Enterococcus rivorum</name>
    <dbReference type="NCBI Taxonomy" id="762845"/>
    <lineage>
        <taxon>Bacteria</taxon>
        <taxon>Bacillati</taxon>
        <taxon>Bacillota</taxon>
        <taxon>Bacilli</taxon>
        <taxon>Lactobacillales</taxon>
        <taxon>Enterococcaceae</taxon>
        <taxon>Enterococcus</taxon>
    </lineage>
</organism>
<keyword evidence="2" id="KW-0732">Signal</keyword>
<evidence type="ECO:0000256" key="1">
    <source>
        <dbReference type="SAM" id="MobiDB-lite"/>
    </source>
</evidence>
<dbReference type="STRING" id="762845.BCR26_16300"/>
<feature type="domain" description="WxL" evidence="3">
    <location>
        <begin position="28"/>
        <end position="244"/>
    </location>
</feature>
<comment type="caution">
    <text evidence="4">The sequence shown here is derived from an EMBL/GenBank/DDBJ whole genome shotgun (WGS) entry which is preliminary data.</text>
</comment>
<reference evidence="4 5" key="1">
    <citation type="submission" date="2016-09" db="EMBL/GenBank/DDBJ databases">
        <authorList>
            <person name="Capua I."/>
            <person name="De Benedictis P."/>
            <person name="Joannis T."/>
            <person name="Lombin L.H."/>
            <person name="Cattoli G."/>
        </authorList>
    </citation>
    <scope>NUCLEOTIDE SEQUENCE [LARGE SCALE GENOMIC DNA]</scope>
    <source>
        <strain evidence="4 5">LMG 25899</strain>
    </source>
</reference>